<proteinExistence type="predicted"/>
<evidence type="ECO:0000313" key="4">
    <source>
        <dbReference type="Proteomes" id="UP000199356"/>
    </source>
</evidence>
<name>A0A1I5MCM2_9RHOB</name>
<dbReference type="InterPro" id="IPR013094">
    <property type="entry name" value="AB_hydrolase_3"/>
</dbReference>
<reference evidence="3 4" key="1">
    <citation type="submission" date="2016-10" db="EMBL/GenBank/DDBJ databases">
        <authorList>
            <person name="de Groot N.N."/>
        </authorList>
    </citation>
    <scope>NUCLEOTIDE SEQUENCE [LARGE SCALE GENOMIC DNA]</scope>
    <source>
        <strain evidence="3 4">DSM 19547</strain>
    </source>
</reference>
<dbReference type="Proteomes" id="UP000199356">
    <property type="component" value="Unassembled WGS sequence"/>
</dbReference>
<gene>
    <name evidence="3" type="ORF">SAMN04488047_102206</name>
</gene>
<dbReference type="STRING" id="441119.SAMN04488047_102206"/>
<organism evidence="3 4">
    <name type="scientific">Tranquillimonas alkanivorans</name>
    <dbReference type="NCBI Taxonomy" id="441119"/>
    <lineage>
        <taxon>Bacteria</taxon>
        <taxon>Pseudomonadati</taxon>
        <taxon>Pseudomonadota</taxon>
        <taxon>Alphaproteobacteria</taxon>
        <taxon>Rhodobacterales</taxon>
        <taxon>Roseobacteraceae</taxon>
        <taxon>Tranquillimonas</taxon>
    </lineage>
</organism>
<evidence type="ECO:0000259" key="2">
    <source>
        <dbReference type="Pfam" id="PF07859"/>
    </source>
</evidence>
<dbReference type="Pfam" id="PF07859">
    <property type="entry name" value="Abhydrolase_3"/>
    <property type="match status" value="1"/>
</dbReference>
<dbReference type="SUPFAM" id="SSF53474">
    <property type="entry name" value="alpha/beta-Hydrolases"/>
    <property type="match status" value="1"/>
</dbReference>
<dbReference type="RefSeq" id="WP_093418342.1">
    <property type="nucleotide sequence ID" value="NZ_FOXA01000002.1"/>
</dbReference>
<accession>A0A1I5MCM2</accession>
<sequence length="267" mass="29466">MAKKNDTAYANADFIPDAQSYPPRWTAEAEAFRERLTGEGRARLDLPYGDGERHAFDLFLPDGKPEGCVVFVHGGYWRAFDRKTWSHLAAGPRARGWAVAMPSYTLAPGARIGDITQEIAQAVTVIAEQVSGPLVLTGHSAGGHLVARMACRDVPLPAPVEARLRRVVPISPLSDLRPLIETTMNDDLRIDEDEALRESPMLHDQRRDVPVTVWVGGAERPAFLDQAEWLAEAWTGTELHVAPDRHHFDVIADLETPDSPLTRALLS</sequence>
<dbReference type="InterPro" id="IPR050300">
    <property type="entry name" value="GDXG_lipolytic_enzyme"/>
</dbReference>
<protein>
    <submittedName>
        <fullName evidence="3">Alpha/beta hydrolase family protein</fullName>
    </submittedName>
</protein>
<dbReference type="GO" id="GO:0016787">
    <property type="term" value="F:hydrolase activity"/>
    <property type="evidence" value="ECO:0007669"/>
    <property type="project" value="UniProtKB-KW"/>
</dbReference>
<dbReference type="PANTHER" id="PTHR48081">
    <property type="entry name" value="AB HYDROLASE SUPERFAMILY PROTEIN C4A8.06C"/>
    <property type="match status" value="1"/>
</dbReference>
<dbReference type="OrthoDB" id="9771666at2"/>
<dbReference type="EMBL" id="FOXA01000002">
    <property type="protein sequence ID" value="SFP07243.1"/>
    <property type="molecule type" value="Genomic_DNA"/>
</dbReference>
<feature type="domain" description="Alpha/beta hydrolase fold-3" evidence="2">
    <location>
        <begin position="69"/>
        <end position="185"/>
    </location>
</feature>
<evidence type="ECO:0000313" key="3">
    <source>
        <dbReference type="EMBL" id="SFP07243.1"/>
    </source>
</evidence>
<keyword evidence="1 3" id="KW-0378">Hydrolase</keyword>
<dbReference type="AlphaFoldDB" id="A0A1I5MCM2"/>
<dbReference type="PANTHER" id="PTHR48081:SF33">
    <property type="entry name" value="KYNURENINE FORMAMIDASE"/>
    <property type="match status" value="1"/>
</dbReference>
<keyword evidence="4" id="KW-1185">Reference proteome</keyword>
<dbReference type="Gene3D" id="3.40.50.1820">
    <property type="entry name" value="alpha/beta hydrolase"/>
    <property type="match status" value="1"/>
</dbReference>
<dbReference type="InterPro" id="IPR029058">
    <property type="entry name" value="AB_hydrolase_fold"/>
</dbReference>
<evidence type="ECO:0000256" key="1">
    <source>
        <dbReference type="ARBA" id="ARBA00022801"/>
    </source>
</evidence>